<name>A0A517Z4N3_9PLAN</name>
<evidence type="ECO:0000313" key="2">
    <source>
        <dbReference type="Proteomes" id="UP000320496"/>
    </source>
</evidence>
<dbReference type="EMBL" id="CP036275">
    <property type="protein sequence ID" value="QDU37452.1"/>
    <property type="molecule type" value="Genomic_DNA"/>
</dbReference>
<accession>A0A517Z4N3</accession>
<reference evidence="1 2" key="1">
    <citation type="submission" date="2019-02" db="EMBL/GenBank/DDBJ databases">
        <title>Deep-cultivation of Planctomycetes and their phenomic and genomic characterization uncovers novel biology.</title>
        <authorList>
            <person name="Wiegand S."/>
            <person name="Jogler M."/>
            <person name="Boedeker C."/>
            <person name="Pinto D."/>
            <person name="Vollmers J."/>
            <person name="Rivas-Marin E."/>
            <person name="Kohn T."/>
            <person name="Peeters S.H."/>
            <person name="Heuer A."/>
            <person name="Rast P."/>
            <person name="Oberbeckmann S."/>
            <person name="Bunk B."/>
            <person name="Jeske O."/>
            <person name="Meyerdierks A."/>
            <person name="Storesund J.E."/>
            <person name="Kallscheuer N."/>
            <person name="Luecker S."/>
            <person name="Lage O.M."/>
            <person name="Pohl T."/>
            <person name="Merkel B.J."/>
            <person name="Hornburger P."/>
            <person name="Mueller R.-W."/>
            <person name="Bruemmer F."/>
            <person name="Labrenz M."/>
            <person name="Spormann A.M."/>
            <person name="Op den Camp H."/>
            <person name="Overmann J."/>
            <person name="Amann R."/>
            <person name="Jetten M.S.M."/>
            <person name="Mascher T."/>
            <person name="Medema M.H."/>
            <person name="Devos D.P."/>
            <person name="Kaster A.-K."/>
            <person name="Ovreas L."/>
            <person name="Rohde M."/>
            <person name="Galperin M.Y."/>
            <person name="Jogler C."/>
        </authorList>
    </citation>
    <scope>NUCLEOTIDE SEQUENCE [LARGE SCALE GENOMIC DNA]</scope>
    <source>
        <strain evidence="1 2">Mal4</strain>
    </source>
</reference>
<gene>
    <name evidence="1" type="ORF">Mal4_17650</name>
</gene>
<dbReference type="AlphaFoldDB" id="A0A517Z4N3"/>
<protein>
    <submittedName>
        <fullName evidence="1">Uncharacterized protein</fullName>
    </submittedName>
</protein>
<evidence type="ECO:0000313" key="1">
    <source>
        <dbReference type="EMBL" id="QDU37452.1"/>
    </source>
</evidence>
<dbReference type="Proteomes" id="UP000320496">
    <property type="component" value="Chromosome"/>
</dbReference>
<sequence>MGGSRRAATPPAHGLTGVRQAVPDLLLLSIADRYQADRNVCPTGLSQWMPRLEFARLAEPWHPDRVEHQLRRWDQSQPTCAVKIEGHLRQAEPALRLLSIADRYQADRNVCPTCLSQWMPRLEFTRFAEPGHPADGRTGVLQAVPGLLLLGPVPAYLRSGDRRSFAAGGACPTSAEHCRSLPGRQECLPHLSHDMDSFL</sequence>
<organism evidence="1 2">
    <name type="scientific">Maioricimonas rarisocia</name>
    <dbReference type="NCBI Taxonomy" id="2528026"/>
    <lineage>
        <taxon>Bacteria</taxon>
        <taxon>Pseudomonadati</taxon>
        <taxon>Planctomycetota</taxon>
        <taxon>Planctomycetia</taxon>
        <taxon>Planctomycetales</taxon>
        <taxon>Planctomycetaceae</taxon>
        <taxon>Maioricimonas</taxon>
    </lineage>
</organism>
<keyword evidence="2" id="KW-1185">Reference proteome</keyword>
<proteinExistence type="predicted"/>
<dbReference type="KEGG" id="mri:Mal4_17650"/>